<dbReference type="AlphaFoldDB" id="A0AAX4L1P9"/>
<dbReference type="InterPro" id="IPR052216">
    <property type="entry name" value="CRISPR_Csm3_endoribonuclease"/>
</dbReference>
<dbReference type="PANTHER" id="PTHR35579">
    <property type="entry name" value="CRISPR SYSTEM CMS ENDORIBONUCLEASE CSM3"/>
    <property type="match status" value="1"/>
</dbReference>
<dbReference type="PANTHER" id="PTHR35579:SF6">
    <property type="entry name" value="DUF324 DOMAIN-CONTAINING PROTEIN"/>
    <property type="match status" value="1"/>
</dbReference>
<feature type="domain" description="CRISPR type III-associated protein" evidence="2">
    <location>
        <begin position="41"/>
        <end position="229"/>
    </location>
</feature>
<dbReference type="EMBL" id="CP146016">
    <property type="protein sequence ID" value="WWQ61070.1"/>
    <property type="molecule type" value="Genomic_DNA"/>
</dbReference>
<dbReference type="GO" id="GO:0051607">
    <property type="term" value="P:defense response to virus"/>
    <property type="evidence" value="ECO:0007669"/>
    <property type="project" value="UniProtKB-KW"/>
</dbReference>
<evidence type="ECO:0000313" key="4">
    <source>
        <dbReference type="Proteomes" id="UP001432202"/>
    </source>
</evidence>
<dbReference type="InterPro" id="IPR005537">
    <property type="entry name" value="RAMP_III_fam"/>
</dbReference>
<organism evidence="3 4">
    <name type="scientific">Sulfolobus tengchongensis</name>
    <dbReference type="NCBI Taxonomy" id="207809"/>
    <lineage>
        <taxon>Archaea</taxon>
        <taxon>Thermoproteota</taxon>
        <taxon>Thermoprotei</taxon>
        <taxon>Sulfolobales</taxon>
        <taxon>Sulfolobaceae</taxon>
        <taxon>Sulfolobus</taxon>
    </lineage>
</organism>
<sequence>MIYIFKLKFNMPYGFRVGGTKQESNLLEALYQIDEQGSIYYLIPFSSWKGVFRRVTEMLVNSQSHFNNHSVSEDRVNQIYTVYSSSIEECVKNITDCDNDVVKVAIAKGIISKNDRSHDKKTEFAKLVEMWNCPVEKIYGSEYFAGSITISDSIVYSGVLSRTHAVIDRKSKKVLERHLYTEHIVDVNSVNVNLILRDYIKEWLDTLRFMANVGTFIGGSKSRGIGYIKLDTKESEFAEVRDITAKPVFKPLSDLL</sequence>
<dbReference type="RefSeq" id="WP_338602831.1">
    <property type="nucleotide sequence ID" value="NZ_CP146016.1"/>
</dbReference>
<keyword evidence="1" id="KW-0051">Antiviral defense</keyword>
<evidence type="ECO:0000313" key="3">
    <source>
        <dbReference type="EMBL" id="WWQ61070.1"/>
    </source>
</evidence>
<protein>
    <submittedName>
        <fullName evidence="3">RAMP superfamily CRISPR-associated protein</fullName>
    </submittedName>
</protein>
<name>A0AAX4L1P9_9CREN</name>
<gene>
    <name evidence="3" type="ORF">V6M85_03020</name>
</gene>
<evidence type="ECO:0000259" key="2">
    <source>
        <dbReference type="Pfam" id="PF03787"/>
    </source>
</evidence>
<dbReference type="Pfam" id="PF03787">
    <property type="entry name" value="RAMPs"/>
    <property type="match status" value="1"/>
</dbReference>
<dbReference type="GeneID" id="89335706"/>
<accession>A0AAX4L1P9</accession>
<evidence type="ECO:0000256" key="1">
    <source>
        <dbReference type="ARBA" id="ARBA00023118"/>
    </source>
</evidence>
<reference evidence="3 4" key="1">
    <citation type="submission" date="2024-02" db="EMBL/GenBank/DDBJ databases">
        <title>STSV induces naive adaptation in Sulfolobus.</title>
        <authorList>
            <person name="Xiang X."/>
            <person name="Song M."/>
        </authorList>
    </citation>
    <scope>NUCLEOTIDE SEQUENCE [LARGE SCALE GENOMIC DNA]</scope>
    <source>
        <strain evidence="3 4">RT2</strain>
    </source>
</reference>
<proteinExistence type="predicted"/>
<dbReference type="Proteomes" id="UP001432202">
    <property type="component" value="Chromosome"/>
</dbReference>
<keyword evidence="4" id="KW-1185">Reference proteome</keyword>